<dbReference type="PANTHER" id="PTHR11525:SF0">
    <property type="entry name" value="FARNESYL PYROPHOSPHATE SYNTHASE"/>
    <property type="match status" value="1"/>
</dbReference>
<dbReference type="AlphaFoldDB" id="A0AAV1K2T5"/>
<evidence type="ECO:0000256" key="2">
    <source>
        <dbReference type="ARBA" id="ARBA00022679"/>
    </source>
</evidence>
<keyword evidence="3" id="KW-0479">Metal-binding</keyword>
<dbReference type="CDD" id="cd00685">
    <property type="entry name" value="Trans_IPPS_HT"/>
    <property type="match status" value="1"/>
</dbReference>
<dbReference type="PANTHER" id="PTHR11525">
    <property type="entry name" value="FARNESYL-PYROPHOSPHATE SYNTHETASE"/>
    <property type="match status" value="1"/>
</dbReference>
<proteinExistence type="inferred from homology"/>
<dbReference type="SFLD" id="SFLDS00005">
    <property type="entry name" value="Isoprenoid_Synthase_Type_I"/>
    <property type="match status" value="1"/>
</dbReference>
<dbReference type="GO" id="GO:0042811">
    <property type="term" value="P:pheromone biosynthetic process"/>
    <property type="evidence" value="ECO:0007669"/>
    <property type="project" value="UniProtKB-ARBA"/>
</dbReference>
<keyword evidence="9" id="KW-1185">Reference proteome</keyword>
<dbReference type="InterPro" id="IPR033749">
    <property type="entry name" value="Polyprenyl_synt_CS"/>
</dbReference>
<evidence type="ECO:0000256" key="5">
    <source>
        <dbReference type="ARBA" id="ARBA00033740"/>
    </source>
</evidence>
<dbReference type="GO" id="GO:0004337">
    <property type="term" value="F:(2E,6E)-farnesyl diphosphate synthase activity"/>
    <property type="evidence" value="ECO:0007669"/>
    <property type="project" value="TreeGrafter"/>
</dbReference>
<evidence type="ECO:0000256" key="6">
    <source>
        <dbReference type="ARBA" id="ARBA00034546"/>
    </source>
</evidence>
<comment type="similarity">
    <text evidence="7">Belongs to the FPP/GGPP synthase family.</text>
</comment>
<dbReference type="Pfam" id="PF00348">
    <property type="entry name" value="polyprenyl_synt"/>
    <property type="match status" value="1"/>
</dbReference>
<dbReference type="Proteomes" id="UP001497472">
    <property type="component" value="Unassembled WGS sequence"/>
</dbReference>
<dbReference type="SUPFAM" id="SSF48576">
    <property type="entry name" value="Terpenoid synthases"/>
    <property type="match status" value="1"/>
</dbReference>
<protein>
    <recommendedName>
        <fullName evidence="6">Farnesyl pyrophosphate synthase</fullName>
    </recommendedName>
</protein>
<accession>A0AAV1K2T5</accession>
<dbReference type="Gene3D" id="1.10.600.10">
    <property type="entry name" value="Farnesyl Diphosphate Synthase"/>
    <property type="match status" value="1"/>
</dbReference>
<evidence type="ECO:0000256" key="7">
    <source>
        <dbReference type="RuleBase" id="RU004466"/>
    </source>
</evidence>
<dbReference type="SFLD" id="SFLDG01017">
    <property type="entry name" value="Polyprenyl_Transferase_Like"/>
    <property type="match status" value="1"/>
</dbReference>
<organism evidence="8 9">
    <name type="scientific">Leptosia nina</name>
    <dbReference type="NCBI Taxonomy" id="320188"/>
    <lineage>
        <taxon>Eukaryota</taxon>
        <taxon>Metazoa</taxon>
        <taxon>Ecdysozoa</taxon>
        <taxon>Arthropoda</taxon>
        <taxon>Hexapoda</taxon>
        <taxon>Insecta</taxon>
        <taxon>Pterygota</taxon>
        <taxon>Neoptera</taxon>
        <taxon>Endopterygota</taxon>
        <taxon>Lepidoptera</taxon>
        <taxon>Glossata</taxon>
        <taxon>Ditrysia</taxon>
        <taxon>Papilionoidea</taxon>
        <taxon>Pieridae</taxon>
        <taxon>Pierinae</taxon>
        <taxon>Leptosia</taxon>
    </lineage>
</organism>
<dbReference type="InterPro" id="IPR000092">
    <property type="entry name" value="Polyprenyl_synt"/>
</dbReference>
<evidence type="ECO:0000256" key="3">
    <source>
        <dbReference type="ARBA" id="ARBA00022723"/>
    </source>
</evidence>
<dbReference type="PROSITE" id="PS00723">
    <property type="entry name" value="POLYPRENYL_SYNTHASE_1"/>
    <property type="match status" value="1"/>
</dbReference>
<gene>
    <name evidence="8" type="ORF">LNINA_LOCUS13843</name>
</gene>
<evidence type="ECO:0000256" key="1">
    <source>
        <dbReference type="ARBA" id="ARBA00001946"/>
    </source>
</evidence>
<name>A0AAV1K2T5_9NEOP</name>
<reference evidence="8 9" key="1">
    <citation type="submission" date="2023-11" db="EMBL/GenBank/DDBJ databases">
        <authorList>
            <person name="Okamura Y."/>
        </authorList>
    </citation>
    <scope>NUCLEOTIDE SEQUENCE [LARGE SCALE GENOMIC DNA]</scope>
</reference>
<dbReference type="InterPro" id="IPR008949">
    <property type="entry name" value="Isoprenoid_synthase_dom_sf"/>
</dbReference>
<sequence length="379" mass="43304">MWKILNGIKASTPIKRNLLAQLCRLGSTSSTTDYKREMETFQGVYPGIMKSLNKCPGLHDNPDAMTWVKKIMDYNLRGGKKSRGVMTISTYDALSENKNDKNLEMVKVLGWCVEMVQAYFLMTDDILDNSLTRRGEPCWFLLPEVGRQAVNDCGILLGILYEILKTYCAGHKNYLNMVQLVNESLLYTSIGQHLDYATSNSKGYKLYTPERYSNIVKFKTSYYTFKLPVFLGMMASNIPARTHSKAEEICLALGYLFQMQDDFMDVFTAKHVIGKSGTDIQERKCSWLAVQALQRANAKQKDTFTTCYGSPDLKNVERIKELYKELNLPEVFQKEEANLHKNIVDMSQAFDFPSMPGLFNHLLRINTDARSKTRSTNHD</sequence>
<dbReference type="GO" id="GO:0005737">
    <property type="term" value="C:cytoplasm"/>
    <property type="evidence" value="ECO:0007669"/>
    <property type="project" value="TreeGrafter"/>
</dbReference>
<evidence type="ECO:0000313" key="8">
    <source>
        <dbReference type="EMBL" id="CAK1554998.1"/>
    </source>
</evidence>
<dbReference type="PROSITE" id="PS00444">
    <property type="entry name" value="POLYPRENYL_SYNTHASE_2"/>
    <property type="match status" value="1"/>
</dbReference>
<dbReference type="EMBL" id="CAVLEF010000279">
    <property type="protein sequence ID" value="CAK1554998.1"/>
    <property type="molecule type" value="Genomic_DNA"/>
</dbReference>
<comment type="cofactor">
    <cofactor evidence="1">
        <name>Mg(2+)</name>
        <dbReference type="ChEBI" id="CHEBI:18420"/>
    </cofactor>
</comment>
<dbReference type="GO" id="GO:0046872">
    <property type="term" value="F:metal ion binding"/>
    <property type="evidence" value="ECO:0007669"/>
    <property type="project" value="UniProtKB-KW"/>
</dbReference>
<dbReference type="InterPro" id="IPR039702">
    <property type="entry name" value="FPS1-like"/>
</dbReference>
<comment type="pathway">
    <text evidence="5">Pheromone biosynthesis.</text>
</comment>
<dbReference type="GO" id="GO:0004161">
    <property type="term" value="F:dimethylallyltranstransferase activity"/>
    <property type="evidence" value="ECO:0007669"/>
    <property type="project" value="TreeGrafter"/>
</dbReference>
<dbReference type="GO" id="GO:0045337">
    <property type="term" value="P:farnesyl diphosphate biosynthetic process"/>
    <property type="evidence" value="ECO:0007669"/>
    <property type="project" value="TreeGrafter"/>
</dbReference>
<comment type="caution">
    <text evidence="8">The sequence shown here is derived from an EMBL/GenBank/DDBJ whole genome shotgun (WGS) entry which is preliminary data.</text>
</comment>
<keyword evidence="2 7" id="KW-0808">Transferase</keyword>
<evidence type="ECO:0000256" key="4">
    <source>
        <dbReference type="ARBA" id="ARBA00022842"/>
    </source>
</evidence>
<keyword evidence="4" id="KW-0460">Magnesium</keyword>
<evidence type="ECO:0000313" key="9">
    <source>
        <dbReference type="Proteomes" id="UP001497472"/>
    </source>
</evidence>